<reference evidence="7" key="3">
    <citation type="submission" date="2025-09" db="UniProtKB">
        <authorList>
            <consortium name="Ensembl"/>
        </authorList>
    </citation>
    <scope>IDENTIFICATION</scope>
</reference>
<reference evidence="7 8" key="1">
    <citation type="journal article" date="2011" name="Genome Biol. Evol.">
        <title>Integration of the genetic map and genome assembly of fugu facilitates insights into distinct features of genome evolution in teleosts and mammals.</title>
        <authorList>
            <person name="Kai W."/>
            <person name="Kikuchi K."/>
            <person name="Tohari S."/>
            <person name="Chew A.K."/>
            <person name="Tay A."/>
            <person name="Fujiwara A."/>
            <person name="Hosoya S."/>
            <person name="Suetake H."/>
            <person name="Naruse K."/>
            <person name="Brenner S."/>
            <person name="Suzuki Y."/>
            <person name="Venkatesh B."/>
        </authorList>
    </citation>
    <scope>NUCLEOTIDE SEQUENCE [LARGE SCALE GENOMIC DNA]</scope>
</reference>
<dbReference type="GeneTree" id="ENSGT00390000005656"/>
<dbReference type="Ensembl" id="ENSTRUT00000066625.1">
    <property type="protein sequence ID" value="ENSTRUP00000064328.1"/>
    <property type="gene ID" value="ENSTRUG00000008031.3"/>
</dbReference>
<evidence type="ECO:0000256" key="4">
    <source>
        <dbReference type="ARBA" id="ARBA00031123"/>
    </source>
</evidence>
<name>A0A674MSC3_TAKRU</name>
<feature type="compositionally biased region" description="Low complexity" evidence="5">
    <location>
        <begin position="482"/>
        <end position="493"/>
    </location>
</feature>
<protein>
    <recommendedName>
        <fullName evidence="3">N-acetyl-D-glucosamine kinase</fullName>
        <ecNumber evidence="2">2.7.1.59</ecNumber>
    </recommendedName>
    <alternativeName>
        <fullName evidence="4">GlcNAc kinase</fullName>
    </alternativeName>
</protein>
<feature type="domain" description="ATPase BadF/BadG/BcrA/BcrD type" evidence="6">
    <location>
        <begin position="549"/>
        <end position="817"/>
    </location>
</feature>
<dbReference type="Proteomes" id="UP000005226">
    <property type="component" value="Chromosome 8"/>
</dbReference>
<comment type="similarity">
    <text evidence="1">Belongs to the eukaryotic-type N-acetylglucosamine kinase family.</text>
</comment>
<dbReference type="InParanoid" id="A0A674MSC3"/>
<dbReference type="PANTHER" id="PTHR28642:SF1">
    <property type="entry name" value="MEIOSIS 1 ARREST PROTEIN"/>
    <property type="match status" value="1"/>
</dbReference>
<dbReference type="GO" id="GO:0007283">
    <property type="term" value="P:spermatogenesis"/>
    <property type="evidence" value="ECO:0007669"/>
    <property type="project" value="InterPro"/>
</dbReference>
<feature type="region of interest" description="Disordered" evidence="5">
    <location>
        <begin position="468"/>
        <end position="543"/>
    </location>
</feature>
<dbReference type="InterPro" id="IPR043129">
    <property type="entry name" value="ATPase_NBD"/>
</dbReference>
<proteinExistence type="inferred from homology"/>
<organism evidence="7 8">
    <name type="scientific">Takifugu rubripes</name>
    <name type="common">Japanese pufferfish</name>
    <name type="synonym">Fugu rubripes</name>
    <dbReference type="NCBI Taxonomy" id="31033"/>
    <lineage>
        <taxon>Eukaryota</taxon>
        <taxon>Metazoa</taxon>
        <taxon>Chordata</taxon>
        <taxon>Craniata</taxon>
        <taxon>Vertebrata</taxon>
        <taxon>Euteleostomi</taxon>
        <taxon>Actinopterygii</taxon>
        <taxon>Neopterygii</taxon>
        <taxon>Teleostei</taxon>
        <taxon>Neoteleostei</taxon>
        <taxon>Acanthomorphata</taxon>
        <taxon>Eupercaria</taxon>
        <taxon>Tetraodontiformes</taxon>
        <taxon>Tetradontoidea</taxon>
        <taxon>Tetraodontidae</taxon>
        <taxon>Takifugu</taxon>
    </lineage>
</organism>
<dbReference type="AlphaFoldDB" id="A0A674MSC3"/>
<evidence type="ECO:0000256" key="5">
    <source>
        <dbReference type="SAM" id="MobiDB-lite"/>
    </source>
</evidence>
<dbReference type="InterPro" id="IPR002731">
    <property type="entry name" value="ATPase_BadF"/>
</dbReference>
<accession>A0A674MSC3</accession>
<dbReference type="GO" id="GO:0045127">
    <property type="term" value="F:N-acetylglucosamine kinase activity"/>
    <property type="evidence" value="ECO:0007669"/>
    <property type="project" value="UniProtKB-EC"/>
</dbReference>
<dbReference type="PANTHER" id="PTHR28642">
    <property type="entry name" value="MEIOSIS 1 ARREST PROTEIN"/>
    <property type="match status" value="1"/>
</dbReference>
<dbReference type="CDD" id="cd24078">
    <property type="entry name" value="ASKHA_NBD_NAGK_meta"/>
    <property type="match status" value="1"/>
</dbReference>
<evidence type="ECO:0000313" key="8">
    <source>
        <dbReference type="Proteomes" id="UP000005226"/>
    </source>
</evidence>
<evidence type="ECO:0000313" key="7">
    <source>
        <dbReference type="Ensembl" id="ENSTRUP00000064328.1"/>
    </source>
</evidence>
<sequence length="884" mass="95915">MDHRKMSGTSSDPGNVVYRSSSRRPARVLIVEASPPWWSDTCDVLCEALDDFLSLACSLDGPCRIPLLSLYAVSRQQECLLPFAQVRGNLARLRSCVEELRAIPGEGCTRGATRGGELLQQALLDGLQQFRQHMKHTSAAGHNTSLEVTVMTSQSGRGVVQRLETGLKDADLVSLRRLLVVQILTGVDCGQDSSSPEARPADAEDCLMSGTEIELQQVQNSIFNIEMVLKAWLQDQGGDREQLHLLLPGDSAAVCIKCDVQERLISPALIHLTPNLGVKTESIDDFLPVTKGSAKQNQMPQRLKAIKTLRADGVCESVLYGLPLVLYPTTCWQLDWDEMEANNNLFHALCHTLKTHGWFLLLQMEPVTAGGLGVCSHYILQPSSALSLLLKPAASKELLLPCSLPRPLQQRPAPDATQAVQACVTQLDEEFVFNPLCLSSNLYQHLRSRGLQSQPRYPYRLQAAATRRNQLQPLEGAKCPTSRQPRQLQSRQQGTTGRARATVAPFPSSSSHWHRPPPPKASRPALTLLGSGGGQEGDSEDEISTAIHGGTHSKAVLVAADGKILAEAEGPSTNHWLVGVDKCLEVINDMVQRAKGQAGLDPNTPLRSLGMSLSGGEQKEANDKLISQMKEQFPTLSQNYLITTDAIGAMATASDCGGVVLISGTGSNCKLVNPDGSRVGCGGWGHMMGDEGSGYWIAHLAVKTVFDAKDNLVAPPHDITHVRKAMEAYFQVSDLMGILPSLYRDFQKSHFAGFCKKLAEGAEAGDILCQHFFIQAGRVLAKHVEAVLPAAQEALLRHPLGFPILCVGSVWNSWELLKPGFTEVLSNVASSDTFKGRLKGYSLMFLQQSSGLGGACLGAQNIGATISMDYTANVKIFYQHTFNI</sequence>
<evidence type="ECO:0000256" key="1">
    <source>
        <dbReference type="ARBA" id="ARBA00006198"/>
    </source>
</evidence>
<dbReference type="InterPro" id="IPR033587">
    <property type="entry name" value="M1AP"/>
</dbReference>
<reference evidence="7" key="2">
    <citation type="submission" date="2025-08" db="UniProtKB">
        <authorList>
            <consortium name="Ensembl"/>
        </authorList>
    </citation>
    <scope>IDENTIFICATION</scope>
</reference>
<dbReference type="Pfam" id="PF01869">
    <property type="entry name" value="BcrAD_BadFG"/>
    <property type="match status" value="1"/>
</dbReference>
<dbReference type="SUPFAM" id="SSF53067">
    <property type="entry name" value="Actin-like ATPase domain"/>
    <property type="match status" value="2"/>
</dbReference>
<evidence type="ECO:0000256" key="2">
    <source>
        <dbReference type="ARBA" id="ARBA00012122"/>
    </source>
</evidence>
<dbReference type="Gene3D" id="3.30.420.40">
    <property type="match status" value="1"/>
</dbReference>
<dbReference type="GO" id="GO:0051308">
    <property type="term" value="P:male meiosis chromosome separation"/>
    <property type="evidence" value="ECO:0007669"/>
    <property type="project" value="TreeGrafter"/>
</dbReference>
<evidence type="ECO:0000256" key="3">
    <source>
        <dbReference type="ARBA" id="ARBA00014974"/>
    </source>
</evidence>
<keyword evidence="8" id="KW-1185">Reference proteome</keyword>
<dbReference type="GO" id="GO:0007127">
    <property type="term" value="P:meiosis I"/>
    <property type="evidence" value="ECO:0007669"/>
    <property type="project" value="InterPro"/>
</dbReference>
<evidence type="ECO:0000259" key="6">
    <source>
        <dbReference type="Pfam" id="PF01869"/>
    </source>
</evidence>
<gene>
    <name evidence="7" type="primary">m1ap</name>
</gene>
<dbReference type="EC" id="2.7.1.59" evidence="2"/>